<sequence length="163" mass="18280">MLSVDGPHEEFLVLLNEVHGGSARSMITKYYQRVTELCVLGGFDVLGHFDLVKKHNKALAFFDESDDWYKEVALNALEAVAKAGVVLEVNYGGMLRGATDDVYPSPWLLAEAKQRGIPIQINADAHAPHHLGVHHDYCRELLKRVGYDTQRILLDNVWTDVPL</sequence>
<comment type="pathway">
    <text evidence="2">Amino-acid biosynthesis; L-histidine biosynthesis; L-histidine from 5-phospho-alpha-D-ribose 1-diphosphate: step 8/9.</text>
</comment>
<keyword evidence="2" id="KW-0028">Amino-acid biosynthesis</keyword>
<dbReference type="EC" id="3.1.3.15" evidence="2"/>
<name>A0A090SZ73_9VIBR</name>
<reference evidence="3 4" key="1">
    <citation type="submission" date="2014-09" db="EMBL/GenBank/DDBJ databases">
        <title>Vibrio maritimus JCM 19240. (C210) whole genome shotgun sequence.</title>
        <authorList>
            <person name="Sawabe T."/>
            <person name="Meirelles P."/>
            <person name="Nakanishi M."/>
            <person name="Sayaka M."/>
            <person name="Hattori M."/>
            <person name="Ohkuma M."/>
        </authorList>
    </citation>
    <scope>NUCLEOTIDE SEQUENCE [LARGE SCALE GENOMIC DNA]</scope>
    <source>
        <strain evidence="3 4">JCM 19240</strain>
    </source>
</reference>
<dbReference type="GO" id="GO:0005737">
    <property type="term" value="C:cytoplasm"/>
    <property type="evidence" value="ECO:0007669"/>
    <property type="project" value="TreeGrafter"/>
</dbReference>
<protein>
    <recommendedName>
        <fullName evidence="2">Histidinol-phosphatase</fullName>
        <shortName evidence="2">HolPase</shortName>
        <ecNumber evidence="2">3.1.3.15</ecNumber>
    </recommendedName>
</protein>
<gene>
    <name evidence="3" type="ORF">JCM19240_5684</name>
</gene>
<reference evidence="3 4" key="2">
    <citation type="submission" date="2014-09" db="EMBL/GenBank/DDBJ databases">
        <authorList>
            <consortium name="NBRP consortium"/>
            <person name="Sawabe T."/>
            <person name="Meirelles P."/>
            <person name="Nakanishi M."/>
            <person name="Sayaka M."/>
            <person name="Hattori M."/>
            <person name="Ohkuma M."/>
        </authorList>
    </citation>
    <scope>NUCLEOTIDE SEQUENCE [LARGE SCALE GENOMIC DNA]</scope>
    <source>
        <strain evidence="3 4">JCM 19240</strain>
    </source>
</reference>
<evidence type="ECO:0000313" key="4">
    <source>
        <dbReference type="Proteomes" id="UP000029224"/>
    </source>
</evidence>
<dbReference type="Gene3D" id="3.20.20.140">
    <property type="entry name" value="Metal-dependent hydrolases"/>
    <property type="match status" value="1"/>
</dbReference>
<dbReference type="GO" id="GO:0004401">
    <property type="term" value="F:histidinol-phosphatase activity"/>
    <property type="evidence" value="ECO:0007669"/>
    <property type="project" value="UniProtKB-UniRule"/>
</dbReference>
<evidence type="ECO:0000313" key="3">
    <source>
        <dbReference type="EMBL" id="GAL32253.1"/>
    </source>
</evidence>
<comment type="similarity">
    <text evidence="2">Belongs to the PHP hydrolase family. HisK subfamily.</text>
</comment>
<dbReference type="InterPro" id="IPR010140">
    <property type="entry name" value="Histidinol_P_phosphatase_HisJ"/>
</dbReference>
<keyword evidence="4" id="KW-1185">Reference proteome</keyword>
<keyword evidence="1 2" id="KW-0378">Hydrolase</keyword>
<dbReference type="OrthoDB" id="9804333at2"/>
<accession>A0A090SZ73</accession>
<evidence type="ECO:0000256" key="2">
    <source>
        <dbReference type="RuleBase" id="RU366003"/>
    </source>
</evidence>
<dbReference type="PANTHER" id="PTHR21039:SF0">
    <property type="entry name" value="HISTIDINOL-PHOSPHATASE"/>
    <property type="match status" value="1"/>
</dbReference>
<organism evidence="3 4">
    <name type="scientific">Vibrio maritimus</name>
    <dbReference type="NCBI Taxonomy" id="990268"/>
    <lineage>
        <taxon>Bacteria</taxon>
        <taxon>Pseudomonadati</taxon>
        <taxon>Pseudomonadota</taxon>
        <taxon>Gammaproteobacteria</taxon>
        <taxon>Vibrionales</taxon>
        <taxon>Vibrionaceae</taxon>
        <taxon>Vibrio</taxon>
    </lineage>
</organism>
<dbReference type="AlphaFoldDB" id="A0A090SZ73"/>
<keyword evidence="2" id="KW-0368">Histidine biosynthesis</keyword>
<dbReference type="SUPFAM" id="SSF89550">
    <property type="entry name" value="PHP domain-like"/>
    <property type="match status" value="1"/>
</dbReference>
<dbReference type="Proteomes" id="UP000029224">
    <property type="component" value="Unassembled WGS sequence"/>
</dbReference>
<dbReference type="GO" id="GO:0000105">
    <property type="term" value="P:L-histidine biosynthetic process"/>
    <property type="evidence" value="ECO:0007669"/>
    <property type="project" value="UniProtKB-UniRule"/>
</dbReference>
<dbReference type="UniPathway" id="UPA00031">
    <property type="reaction ID" value="UER00013"/>
</dbReference>
<evidence type="ECO:0000256" key="1">
    <source>
        <dbReference type="ARBA" id="ARBA00022801"/>
    </source>
</evidence>
<dbReference type="InterPro" id="IPR016195">
    <property type="entry name" value="Pol/histidinol_Pase-like"/>
</dbReference>
<comment type="catalytic activity">
    <reaction evidence="2">
        <text>L-histidinol phosphate + H2O = L-histidinol + phosphate</text>
        <dbReference type="Rhea" id="RHEA:14465"/>
        <dbReference type="ChEBI" id="CHEBI:15377"/>
        <dbReference type="ChEBI" id="CHEBI:43474"/>
        <dbReference type="ChEBI" id="CHEBI:57699"/>
        <dbReference type="ChEBI" id="CHEBI:57980"/>
        <dbReference type="EC" id="3.1.3.15"/>
    </reaction>
</comment>
<dbReference type="EMBL" id="BBMT01000001">
    <property type="protein sequence ID" value="GAL32253.1"/>
    <property type="molecule type" value="Genomic_DNA"/>
</dbReference>
<proteinExistence type="inferred from homology"/>
<comment type="caution">
    <text evidence="3">The sequence shown here is derived from an EMBL/GenBank/DDBJ whole genome shotgun (WGS) entry which is preliminary data.</text>
</comment>
<dbReference type="PANTHER" id="PTHR21039">
    <property type="entry name" value="HISTIDINOL PHOSPHATASE-RELATED"/>
    <property type="match status" value="1"/>
</dbReference>